<dbReference type="CDD" id="cd06257">
    <property type="entry name" value="DnaJ"/>
    <property type="match status" value="1"/>
</dbReference>
<dbReference type="Proteomes" id="UP000318582">
    <property type="component" value="Unassembled WGS sequence"/>
</dbReference>
<evidence type="ECO:0000313" key="3">
    <source>
        <dbReference type="Proteomes" id="UP000318582"/>
    </source>
</evidence>
<dbReference type="InterPro" id="IPR001623">
    <property type="entry name" value="DnaJ_domain"/>
</dbReference>
<evidence type="ECO:0000313" key="2">
    <source>
        <dbReference type="EMBL" id="TPX60400.1"/>
    </source>
</evidence>
<feature type="region of interest" description="Disordered" evidence="1">
    <location>
        <begin position="252"/>
        <end position="271"/>
    </location>
</feature>
<comment type="caution">
    <text evidence="2">The sequence shown here is derived from an EMBL/GenBank/DDBJ whole genome shotgun (WGS) entry which is preliminary data.</text>
</comment>
<feature type="region of interest" description="Disordered" evidence="1">
    <location>
        <begin position="300"/>
        <end position="355"/>
    </location>
</feature>
<dbReference type="Gene3D" id="1.10.287.110">
    <property type="entry name" value="DnaJ domain"/>
    <property type="match status" value="1"/>
</dbReference>
<proteinExistence type="predicted"/>
<dbReference type="AlphaFoldDB" id="A0A507EBF3"/>
<reference evidence="2 3" key="1">
    <citation type="journal article" date="2019" name="Sci. Rep.">
        <title>Comparative genomics of chytrid fungi reveal insights into the obligate biotrophic and pathogenic lifestyle of Synchytrium endobioticum.</title>
        <authorList>
            <person name="van de Vossenberg B.T.L.H."/>
            <person name="Warris S."/>
            <person name="Nguyen H.D.T."/>
            <person name="van Gent-Pelzer M.P.E."/>
            <person name="Joly D.L."/>
            <person name="van de Geest H.C."/>
            <person name="Bonants P.J.M."/>
            <person name="Smith D.S."/>
            <person name="Levesque C.A."/>
            <person name="van der Lee T.A.J."/>
        </authorList>
    </citation>
    <scope>NUCLEOTIDE SEQUENCE [LARGE SCALE GENOMIC DNA]</scope>
    <source>
        <strain evidence="2 3">CBS 809.83</strain>
    </source>
</reference>
<feature type="compositionally biased region" description="Low complexity" evidence="1">
    <location>
        <begin position="304"/>
        <end position="314"/>
    </location>
</feature>
<evidence type="ECO:0008006" key="4">
    <source>
        <dbReference type="Google" id="ProtNLM"/>
    </source>
</evidence>
<name>A0A507EBF3_9FUNG</name>
<dbReference type="SUPFAM" id="SSF46565">
    <property type="entry name" value="Chaperone J-domain"/>
    <property type="match status" value="1"/>
</dbReference>
<evidence type="ECO:0000256" key="1">
    <source>
        <dbReference type="SAM" id="MobiDB-lite"/>
    </source>
</evidence>
<dbReference type="InterPro" id="IPR036869">
    <property type="entry name" value="J_dom_sf"/>
</dbReference>
<protein>
    <recommendedName>
        <fullName evidence="4">J domain-containing protein</fullName>
    </recommendedName>
</protein>
<accession>A0A507EBF3</accession>
<dbReference type="EMBL" id="QEAQ01000015">
    <property type="protein sequence ID" value="TPX60400.1"/>
    <property type="molecule type" value="Genomic_DNA"/>
</dbReference>
<gene>
    <name evidence="2" type="ORF">PhCBS80983_g01837</name>
</gene>
<sequence>MSTRKSTLDKSDAEVRRLQALSWLKASPDRLLALPEELFLPSTSREMRLRETRRAYKNKSLLVHPDRCSHAGATGAFRILHEAYETVVLRGWVLDEPAKHGFVGKNERSMPTTPPMTAEERMQHMEDWMRKAHQSYFRGRPRSKTTAQAESESKNYADIVNDMMEKMDQEDADEDDNYGSEEIANWMRKVHNRAAALNLTRNMGYDKSYRDYGTHNLSSVDFLSTIEAGHRPKRRSISFDAVDSMDRFSDDHADAESLTSSMCEEPEEELRTDPGLYPISSWLVSTATLQYAYAAAHRRRDSESSSLSSSSSTSGAEDGTEPGWVHRMYNRQQLDHQQMKKTQSQRRELLRPTTPSGLLRADYDIVSKISSMKV</sequence>
<organism evidence="2 3">
    <name type="scientific">Powellomyces hirtus</name>
    <dbReference type="NCBI Taxonomy" id="109895"/>
    <lineage>
        <taxon>Eukaryota</taxon>
        <taxon>Fungi</taxon>
        <taxon>Fungi incertae sedis</taxon>
        <taxon>Chytridiomycota</taxon>
        <taxon>Chytridiomycota incertae sedis</taxon>
        <taxon>Chytridiomycetes</taxon>
        <taxon>Spizellomycetales</taxon>
        <taxon>Powellomycetaceae</taxon>
        <taxon>Powellomyces</taxon>
    </lineage>
</organism>
<keyword evidence="3" id="KW-1185">Reference proteome</keyword>